<keyword evidence="1" id="KW-0723">Serine/threonine-protein kinase</keyword>
<evidence type="ECO:0000259" key="6">
    <source>
        <dbReference type="PROSITE" id="PS51285"/>
    </source>
</evidence>
<evidence type="ECO:0000256" key="2">
    <source>
        <dbReference type="ARBA" id="ARBA00022679"/>
    </source>
</evidence>
<name>A0A397GLR8_9GLOM</name>
<dbReference type="PROSITE" id="PS51285">
    <property type="entry name" value="AGC_KINASE_CTER"/>
    <property type="match status" value="1"/>
</dbReference>
<proteinExistence type="predicted"/>
<reference evidence="8 9" key="1">
    <citation type="submission" date="2018-08" db="EMBL/GenBank/DDBJ databases">
        <title>Genome and evolution of the arbuscular mycorrhizal fungus Diversispora epigaea (formerly Glomus versiforme) and its bacterial endosymbionts.</title>
        <authorList>
            <person name="Sun X."/>
            <person name="Fei Z."/>
            <person name="Harrison M."/>
        </authorList>
    </citation>
    <scope>NUCLEOTIDE SEQUENCE [LARGE SCALE GENOMIC DNA]</scope>
    <source>
        <strain evidence="8 9">IT104</strain>
    </source>
</reference>
<evidence type="ECO:0000256" key="5">
    <source>
        <dbReference type="ARBA" id="ARBA00022840"/>
    </source>
</evidence>
<dbReference type="Pfam" id="PF00433">
    <property type="entry name" value="Pkinase_C"/>
    <property type="match status" value="1"/>
</dbReference>
<dbReference type="CDD" id="cd00167">
    <property type="entry name" value="SANT"/>
    <property type="match status" value="2"/>
</dbReference>
<dbReference type="InterPro" id="IPR017892">
    <property type="entry name" value="Pkinase_C"/>
</dbReference>
<keyword evidence="3" id="KW-0547">Nucleotide-binding</keyword>
<dbReference type="InterPro" id="IPR000961">
    <property type="entry name" value="AGC-kinase_C"/>
</dbReference>
<evidence type="ECO:0000256" key="3">
    <source>
        <dbReference type="ARBA" id="ARBA00022741"/>
    </source>
</evidence>
<feature type="domain" description="HTH myb-type" evidence="7">
    <location>
        <begin position="68"/>
        <end position="94"/>
    </location>
</feature>
<comment type="caution">
    <text evidence="8">The sequence shown here is derived from an EMBL/GenBank/DDBJ whole genome shotgun (WGS) entry which is preliminary data.</text>
</comment>
<evidence type="ECO:0000256" key="1">
    <source>
        <dbReference type="ARBA" id="ARBA00022527"/>
    </source>
</evidence>
<dbReference type="InterPro" id="IPR001005">
    <property type="entry name" value="SANT/Myb"/>
</dbReference>
<evidence type="ECO:0000313" key="9">
    <source>
        <dbReference type="Proteomes" id="UP000266861"/>
    </source>
</evidence>
<keyword evidence="9" id="KW-1185">Reference proteome</keyword>
<dbReference type="PROSITE" id="PS51294">
    <property type="entry name" value="HTH_MYB"/>
    <property type="match status" value="1"/>
</dbReference>
<keyword evidence="5" id="KW-0067">ATP-binding</keyword>
<keyword evidence="4" id="KW-0418">Kinase</keyword>
<protein>
    <submittedName>
        <fullName evidence="8">Uncharacterized protein</fullName>
    </submittedName>
</protein>
<dbReference type="Proteomes" id="UP000266861">
    <property type="component" value="Unassembled WGS sequence"/>
</dbReference>
<feature type="domain" description="AGC-kinase C-terminal" evidence="6">
    <location>
        <begin position="1"/>
        <end position="60"/>
    </location>
</feature>
<dbReference type="GO" id="GO:0005524">
    <property type="term" value="F:ATP binding"/>
    <property type="evidence" value="ECO:0007669"/>
    <property type="project" value="UniProtKB-KW"/>
</dbReference>
<dbReference type="InterPro" id="IPR017930">
    <property type="entry name" value="Myb_dom"/>
</dbReference>
<dbReference type="GO" id="GO:0004674">
    <property type="term" value="F:protein serine/threonine kinase activity"/>
    <property type="evidence" value="ECO:0007669"/>
    <property type="project" value="UniProtKB-KW"/>
</dbReference>
<evidence type="ECO:0000256" key="4">
    <source>
        <dbReference type="ARBA" id="ARBA00022777"/>
    </source>
</evidence>
<gene>
    <name evidence="8" type="ORF">Glove_469g32</name>
</gene>
<dbReference type="AlphaFoldDB" id="A0A397GLR8"/>
<accession>A0A397GLR8</accession>
<dbReference type="OrthoDB" id="63267at2759"/>
<sequence length="94" mass="11101">MFYQKVPPPLYPIISFPADTSNFDDEFTKELPVLTPTKEEDEILIRAVDLYGEKNWEQEEVAFFRETTKEEDEILIRAVDLYGEKNWEQGLNNL</sequence>
<evidence type="ECO:0000259" key="7">
    <source>
        <dbReference type="PROSITE" id="PS51294"/>
    </source>
</evidence>
<keyword evidence="2" id="KW-0808">Transferase</keyword>
<dbReference type="EMBL" id="PQFF01000411">
    <property type="protein sequence ID" value="RHZ51835.1"/>
    <property type="molecule type" value="Genomic_DNA"/>
</dbReference>
<evidence type="ECO:0000313" key="8">
    <source>
        <dbReference type="EMBL" id="RHZ51835.1"/>
    </source>
</evidence>
<organism evidence="8 9">
    <name type="scientific">Diversispora epigaea</name>
    <dbReference type="NCBI Taxonomy" id="1348612"/>
    <lineage>
        <taxon>Eukaryota</taxon>
        <taxon>Fungi</taxon>
        <taxon>Fungi incertae sedis</taxon>
        <taxon>Mucoromycota</taxon>
        <taxon>Glomeromycotina</taxon>
        <taxon>Glomeromycetes</taxon>
        <taxon>Diversisporales</taxon>
        <taxon>Diversisporaceae</taxon>
        <taxon>Diversispora</taxon>
    </lineage>
</organism>